<dbReference type="EMBL" id="JBEXAC010000002">
    <property type="protein sequence ID" value="MET7000721.1"/>
    <property type="molecule type" value="Genomic_DNA"/>
</dbReference>
<dbReference type="RefSeq" id="WP_354663273.1">
    <property type="nucleotide sequence ID" value="NZ_JBEXAC010000002.1"/>
</dbReference>
<accession>A0ABV2TCH1</accession>
<proteinExistence type="predicted"/>
<gene>
    <name evidence="1" type="ORF">ABR189_25280</name>
</gene>
<sequence length="211" mass="24143">MKIELKSIDYNKSLSESAYAFAAKIYIDGKYIADVSNRGRDMVNTIEPIKPESVAVLKQAEKFCASHYGQRQPAEQDLTAYLYLEQYVDALMLEHLNRKNDQKMDKEIKIRMLNGLVYGNKEGTCEIIRFKYSMQEILASSNGPEVLLQKLREEVLPELKKGDKLLNTNVPEALILQAGFKPDQYVKPGFTESPQNNIKPTVAVRKKPWRL</sequence>
<evidence type="ECO:0000313" key="2">
    <source>
        <dbReference type="Proteomes" id="UP001549749"/>
    </source>
</evidence>
<dbReference type="Proteomes" id="UP001549749">
    <property type="component" value="Unassembled WGS sequence"/>
</dbReference>
<name>A0ABV2TCH1_9BACT</name>
<evidence type="ECO:0000313" key="1">
    <source>
        <dbReference type="EMBL" id="MET7000721.1"/>
    </source>
</evidence>
<comment type="caution">
    <text evidence="1">The sequence shown here is derived from an EMBL/GenBank/DDBJ whole genome shotgun (WGS) entry which is preliminary data.</text>
</comment>
<protein>
    <submittedName>
        <fullName evidence="1">Uncharacterized protein</fullName>
    </submittedName>
</protein>
<reference evidence="1 2" key="1">
    <citation type="submission" date="2024-06" db="EMBL/GenBank/DDBJ databases">
        <title>Chitinophaga defluvii sp. nov., isolated from municipal sewage.</title>
        <authorList>
            <person name="Zhang L."/>
        </authorList>
    </citation>
    <scope>NUCLEOTIDE SEQUENCE [LARGE SCALE GENOMIC DNA]</scope>
    <source>
        <strain evidence="1 2">H8</strain>
    </source>
</reference>
<organism evidence="1 2">
    <name type="scientific">Chitinophaga defluvii</name>
    <dbReference type="NCBI Taxonomy" id="3163343"/>
    <lineage>
        <taxon>Bacteria</taxon>
        <taxon>Pseudomonadati</taxon>
        <taxon>Bacteroidota</taxon>
        <taxon>Chitinophagia</taxon>
        <taxon>Chitinophagales</taxon>
        <taxon>Chitinophagaceae</taxon>
        <taxon>Chitinophaga</taxon>
    </lineage>
</organism>
<keyword evidence="2" id="KW-1185">Reference proteome</keyword>